<evidence type="ECO:0000256" key="5">
    <source>
        <dbReference type="SAM" id="Coils"/>
    </source>
</evidence>
<keyword evidence="6" id="KW-0472">Membrane</keyword>
<dbReference type="InterPro" id="IPR026236">
    <property type="entry name" value="Int2_metazoa"/>
</dbReference>
<name>A0A0V1JWB1_TRIPS</name>
<dbReference type="GO" id="GO:0032039">
    <property type="term" value="C:integrator complex"/>
    <property type="evidence" value="ECO:0007669"/>
    <property type="project" value="InterPro"/>
</dbReference>
<gene>
    <name evidence="7" type="primary">INTS2</name>
    <name evidence="7" type="ORF">T4C_13521</name>
</gene>
<feature type="coiled-coil region" evidence="5">
    <location>
        <begin position="2189"/>
        <end position="2216"/>
    </location>
</feature>
<evidence type="ECO:0000256" key="3">
    <source>
        <dbReference type="ARBA" id="ARBA00023242"/>
    </source>
</evidence>
<comment type="subcellular location">
    <subcellularLocation>
        <location evidence="1">Nucleus</location>
    </subcellularLocation>
</comment>
<dbReference type="PANTHER" id="PTHR28608">
    <property type="entry name" value="INTEGRATOR COMPLEX SUBUNIT 2"/>
    <property type="match status" value="1"/>
</dbReference>
<dbReference type="Pfam" id="PF09797">
    <property type="entry name" value="NatB_MDM20"/>
    <property type="match status" value="1"/>
</dbReference>
<comment type="caution">
    <text evidence="7">The sequence shown here is derived from an EMBL/GenBank/DDBJ whole genome shotgun (WGS) entry which is preliminary data.</text>
</comment>
<comment type="similarity">
    <text evidence="2">Belongs to the Integrator subunit 2 family.</text>
</comment>
<keyword evidence="5" id="KW-0175">Coiled coil</keyword>
<dbReference type="Pfam" id="PF14750">
    <property type="entry name" value="INTS2"/>
    <property type="match status" value="1"/>
</dbReference>
<sequence length="2227" mass="256557">MSYLQIVRHLLIFAVMNSRPTMEAIFEKRARSIYVMKIVLKSKKLLDKGNMKRAIQDCDKFIKKYPQAPIAKALKTLCLIRHGRSGETDKLIEACFQCGPIDQLAMQALSYCFRELGKPNMLVVLYQRMLDQNPNNEEYMASLSLSHGRAGDFKMFGLQAMQLYKQVPNERYYFWSVMSNVFQAHGQSESAMTVHLPLAQKMTVKYIKEHRNNINDNIIQLYLFILKMGSHHNEALRFLQSDLIQPEIHSKIYLAEEQLAAWERLGRHEEAFEFSKERIRMKKSDGWPLWNKMIDNFLCLLEANQERRKRLFENFIEFFDERIEERSTHLAKLYLVEKLIEKNLATVDELESFKLDVPAKLIAKYFEAFAHKPCFFDDVRPFLKLVIKSERNDFVSELAKIAGDLPITFHDSQIEMSFVKNQEVVQKHVHLLHICSVVGCYSNLSTPDLLQFSKQLLILFDRARRYNTTQSHSSAYPSDGYLSLAVHFIWLLYIMKQDDHWLYRLAILLEQRLSLGKPNYEFVFRLSKVYSLLGCPGALLRVFNGSDIKMIMMESLWYMMNDQLTPWGFYREYIMWCTSCVEFYSRTSRDVLDNMVVALREGNYMKSIELFRFRDAYDVSANNLLCRVRRQYYHLISEFQDFETLRESFLRAMTKDMLFDDDRLSWLDTVDRRDHCVVSQYLSLEELDSFHNWNKCVFAQMMIQTTLQWTVLRLFCSLHELYTLAEESSFCEIQADPSSAGTNDQTLYMAHLKEDEPRPLRNAFYHASQMRPIYADGVSLDETQYEMVMYGSPVCYFGLYCRGHYFDLFELVLQTCLQYVQKAWLLVRGVEAEDPRLKEDSLIFPKLDNLKERMRTMFCDHQFKENSDLFPHMQLVHISFLLETFSLCMLVCLAAKSIATLIYPHVTKKTKKKNFEGRTGLAQLNENFADFCNVIALGTDTPFQMIADMQDLLEAESPLLRRSCAKWSETMDMRRSASLFETNLRESYSKSLKYMFLLSTNHHSMAAMLLRSRGGGGGGTGGGGHVFFEIFIFYNSTYTYHAKSSNLHNSLTMIGVQSCSLATSAVVEQLYRAVLSSDLEMLCSSGQFSVANLSMVYPYLLTRVFGVDIGRALSHEGKNLLNKLVVDKRALDVFHMKLASVETTSKVEPQQSVVESTTGTAGVGGGLHFENCTPSEKLMLVRCEVAKAISAWHHARRTGTPVKQRSYCAADSEQLVDDFCDALFMLCYGNFGFCVDLHILPEVLLLYHNGPLIVQRLTMNGLYSVGEVADLMIRNAETSAEAYEERMWLIIRREKTLQYLCALAPECSSLLIRSAVEQLKLLGFVLQASMCYYSFEKLLSTLLQLIENNETLLWFFQFVKLSQKPFNRYEPILTQLKAHLLCQMETLASAAASNDDTLPIGDLSLALNSIKLFTKLRFLVGLRWTDDECRVMMKLLLKKAEISTIGAQFHALGLVALIAFGCQQNDFITNFSDQLNQWFQYLIAREEDFDKCLSKDVNSGYGDVLLLIAIHIVCKSVKDLQRIVKRGLNIHVSVLPKHLDRIRERLPSFISDKQFIVRQAAKVRVTRELSAKITDVLPIDCVIALLHWRAFSRYQVHISDWIFKQLSQCCTPISDTTVELIEMFVHSCLNPYIENEHASSSPIINPFAESKLIAFYKETALQTEHFVMQVLLLYYILYYENYYNENIRKFGKLNFIIFFYVFMLKFIHFLGNNLANVLKYSSDLIDTIPVQYIIIQIELHGRDYSALFIKILKCAVNLYSYLIFPMCLKIPRLASDVPIPSVDAIREGLYLTCPHSYLFSNRSVDSSILSLAARCSKKFPKKSLAMLRKLRRCNPGGLFELLPELTNYVRYLLDSDVAFALQQEYLSLWNYMELFYSRKLHGHTVASLKPSGTGAKFYSHTSLCDDIKQIVVCDVRVFKVAPIFKILLRVLHCYFSAARLALEQKIVINALVGGGKRKSAKTSTPTGFEDSNTSVSECVRQYAILNEVICIQALLDSCMPDDEQVSIEEREVLVHLCNFLHQVFIAEPLLIKAIHHQGYSTKLISIIVRNVPSMHVCFDWIKELITMSDLQIKIFSIELLSHLCVEHPIDKAYRCAEFLLNVLYTMIDKLESKQVLRFCSKILQATMRICRVFQPLVLLAYKLFDKASTIVNVNCGDAVHVLPTDSELREQEEQLDEDEKQSSQDAASLDIAAAAKNNLKNEKEQFLTQVRSAFQQFIGHGLIDIAD</sequence>
<dbReference type="Proteomes" id="UP000054826">
    <property type="component" value="Unassembled WGS sequence"/>
</dbReference>
<evidence type="ECO:0000256" key="6">
    <source>
        <dbReference type="SAM" id="Phobius"/>
    </source>
</evidence>
<organism evidence="7 8">
    <name type="scientific">Trichinella pseudospiralis</name>
    <name type="common">Parasitic roundworm</name>
    <dbReference type="NCBI Taxonomy" id="6337"/>
    <lineage>
        <taxon>Eukaryota</taxon>
        <taxon>Metazoa</taxon>
        <taxon>Ecdysozoa</taxon>
        <taxon>Nematoda</taxon>
        <taxon>Enoplea</taxon>
        <taxon>Dorylaimia</taxon>
        <taxon>Trichinellida</taxon>
        <taxon>Trichinellidae</taxon>
        <taxon>Trichinella</taxon>
    </lineage>
</organism>
<dbReference type="Gene3D" id="1.25.40.1040">
    <property type="match status" value="1"/>
</dbReference>
<evidence type="ECO:0000313" key="8">
    <source>
        <dbReference type="Proteomes" id="UP000054826"/>
    </source>
</evidence>
<dbReference type="GO" id="GO:0034472">
    <property type="term" value="P:snRNA 3'-end processing"/>
    <property type="evidence" value="ECO:0007669"/>
    <property type="project" value="TreeGrafter"/>
</dbReference>
<evidence type="ECO:0000313" key="7">
    <source>
        <dbReference type="EMBL" id="KRZ39274.1"/>
    </source>
</evidence>
<dbReference type="PRINTS" id="PR02105">
    <property type="entry name" value="INTSUBUNIT2"/>
</dbReference>
<keyword evidence="3" id="KW-0539">Nucleus</keyword>
<keyword evidence="6" id="KW-0812">Transmembrane</keyword>
<accession>A0A0V1JWB1</accession>
<evidence type="ECO:0000256" key="2">
    <source>
        <dbReference type="ARBA" id="ARBA00006705"/>
    </source>
</evidence>
<feature type="transmembrane region" description="Helical" evidence="6">
    <location>
        <begin position="1695"/>
        <end position="1715"/>
    </location>
</feature>
<protein>
    <recommendedName>
        <fullName evidence="4">N-terminal acetyltransferase B complex subunit MDM20 homolog</fullName>
    </recommendedName>
</protein>
<dbReference type="EMBL" id="JYDV01000037">
    <property type="protein sequence ID" value="KRZ39274.1"/>
    <property type="molecule type" value="Genomic_DNA"/>
</dbReference>
<evidence type="ECO:0000256" key="1">
    <source>
        <dbReference type="ARBA" id="ARBA00004123"/>
    </source>
</evidence>
<dbReference type="InterPro" id="IPR029321">
    <property type="entry name" value="INTS2"/>
</dbReference>
<keyword evidence="6" id="KW-1133">Transmembrane helix</keyword>
<dbReference type="InterPro" id="IPR011990">
    <property type="entry name" value="TPR-like_helical_dom_sf"/>
</dbReference>
<dbReference type="InterPro" id="IPR019183">
    <property type="entry name" value="NAA25_NatB_aux_su"/>
</dbReference>
<reference evidence="7 8" key="1">
    <citation type="submission" date="2015-01" db="EMBL/GenBank/DDBJ databases">
        <title>Evolution of Trichinella species and genotypes.</title>
        <authorList>
            <person name="Korhonen P.K."/>
            <person name="Edoardo P."/>
            <person name="Giuseppe L.R."/>
            <person name="Gasser R.B."/>
        </authorList>
    </citation>
    <scope>NUCLEOTIDE SEQUENCE [LARGE SCALE GENOMIC DNA]</scope>
    <source>
        <strain evidence="7">ISS176</strain>
    </source>
</reference>
<evidence type="ECO:0000256" key="4">
    <source>
        <dbReference type="ARBA" id="ARBA00029872"/>
    </source>
</evidence>
<proteinExistence type="inferred from homology"/>
<feature type="transmembrane region" description="Helical" evidence="6">
    <location>
        <begin position="1666"/>
        <end position="1683"/>
    </location>
</feature>
<dbReference type="SUPFAM" id="SSF48452">
    <property type="entry name" value="TPR-like"/>
    <property type="match status" value="1"/>
</dbReference>
<dbReference type="PANTHER" id="PTHR28608:SF1">
    <property type="entry name" value="INTEGRATOR COMPLEX SUBUNIT 2"/>
    <property type="match status" value="1"/>
</dbReference>